<dbReference type="HAMAP" id="MF_00044">
    <property type="entry name" value="Asp_tRNA_synth_type1"/>
    <property type="match status" value="1"/>
</dbReference>
<dbReference type="PANTHER" id="PTHR22594:SF5">
    <property type="entry name" value="ASPARTATE--TRNA LIGASE, MITOCHONDRIAL"/>
    <property type="match status" value="1"/>
</dbReference>
<dbReference type="EMBL" id="CP040098">
    <property type="protein sequence ID" value="QCQ23426.1"/>
    <property type="molecule type" value="Genomic_DNA"/>
</dbReference>
<dbReference type="KEGG" id="dax:FDQ92_03345"/>
<dbReference type="GO" id="GO:0006422">
    <property type="term" value="P:aspartyl-tRNA aminoacylation"/>
    <property type="evidence" value="ECO:0007669"/>
    <property type="project" value="UniProtKB-UniRule"/>
</dbReference>
<keyword evidence="7" id="KW-0963">Cytoplasm</keyword>
<keyword evidence="3 7" id="KW-0547">Nucleotide-binding</keyword>
<feature type="domain" description="Aminoacyl-transfer RNA synthetases class-II family profile" evidence="8">
    <location>
        <begin position="186"/>
        <end position="588"/>
    </location>
</feature>
<feature type="binding site" evidence="7">
    <location>
        <position position="208"/>
    </location>
    <ligand>
        <name>L-aspartate</name>
        <dbReference type="ChEBI" id="CHEBI:29991"/>
    </ligand>
</feature>
<dbReference type="PANTHER" id="PTHR22594">
    <property type="entry name" value="ASPARTYL/LYSYL-TRNA SYNTHETASE"/>
    <property type="match status" value="1"/>
</dbReference>
<dbReference type="EC" id="6.1.1.23" evidence="7"/>
<dbReference type="Pfam" id="PF02938">
    <property type="entry name" value="GAD"/>
    <property type="match status" value="1"/>
</dbReference>
<proteinExistence type="inferred from homology"/>
<evidence type="ECO:0000256" key="1">
    <source>
        <dbReference type="ARBA" id="ARBA00006303"/>
    </source>
</evidence>
<dbReference type="Gene3D" id="2.40.50.140">
    <property type="entry name" value="Nucleic acid-binding proteins"/>
    <property type="match status" value="1"/>
</dbReference>
<dbReference type="Pfam" id="PF00152">
    <property type="entry name" value="tRNA-synt_2"/>
    <property type="match status" value="1"/>
</dbReference>
<dbReference type="CDD" id="cd04317">
    <property type="entry name" value="EcAspRS_like_N"/>
    <property type="match status" value="1"/>
</dbReference>
<dbReference type="InterPro" id="IPR004364">
    <property type="entry name" value="Aa-tRNA-synt_II"/>
</dbReference>
<comment type="catalytic activity">
    <reaction evidence="7">
        <text>tRNA(Asx) + L-aspartate + ATP = L-aspartyl-tRNA(Asx) + AMP + diphosphate</text>
        <dbReference type="Rhea" id="RHEA:18349"/>
        <dbReference type="Rhea" id="RHEA-COMP:9710"/>
        <dbReference type="Rhea" id="RHEA-COMP:9711"/>
        <dbReference type="ChEBI" id="CHEBI:29991"/>
        <dbReference type="ChEBI" id="CHEBI:30616"/>
        <dbReference type="ChEBI" id="CHEBI:33019"/>
        <dbReference type="ChEBI" id="CHEBI:78442"/>
        <dbReference type="ChEBI" id="CHEBI:78516"/>
        <dbReference type="ChEBI" id="CHEBI:456215"/>
        <dbReference type="EC" id="6.1.1.23"/>
    </reaction>
</comment>
<name>A0A4P8L5V1_9BACT</name>
<evidence type="ECO:0000256" key="7">
    <source>
        <dbReference type="HAMAP-Rule" id="MF_00044"/>
    </source>
</evidence>
<dbReference type="PROSITE" id="PS50862">
    <property type="entry name" value="AA_TRNA_LIGASE_II"/>
    <property type="match status" value="1"/>
</dbReference>
<feature type="binding site" evidence="7">
    <location>
        <begin position="254"/>
        <end position="256"/>
    </location>
    <ligand>
        <name>ATP</name>
        <dbReference type="ChEBI" id="CHEBI:30616"/>
    </ligand>
</feature>
<evidence type="ECO:0000256" key="3">
    <source>
        <dbReference type="ARBA" id="ARBA00022741"/>
    </source>
</evidence>
<dbReference type="CDD" id="cd00777">
    <property type="entry name" value="AspRS_core"/>
    <property type="match status" value="1"/>
</dbReference>
<protein>
    <recommendedName>
        <fullName evidence="7">Aspartate--tRNA(Asp/Asn) ligase</fullName>
        <ecNumber evidence="7">6.1.1.23</ecNumber>
    </recommendedName>
    <alternativeName>
        <fullName evidence="7">Aspartyl-tRNA synthetase</fullName>
        <shortName evidence="7">AspRS</shortName>
    </alternativeName>
    <alternativeName>
        <fullName evidence="7">Non-discriminating aspartyl-tRNA synthetase</fullName>
        <shortName evidence="7">ND-AspRS</shortName>
    </alternativeName>
</protein>
<evidence type="ECO:0000256" key="2">
    <source>
        <dbReference type="ARBA" id="ARBA00022598"/>
    </source>
</evidence>
<dbReference type="InterPro" id="IPR004524">
    <property type="entry name" value="Asp-tRNA-ligase_1"/>
</dbReference>
<evidence type="ECO:0000313" key="10">
    <source>
        <dbReference type="Proteomes" id="UP000298602"/>
    </source>
</evidence>
<dbReference type="GO" id="GO:0050560">
    <property type="term" value="F:aspartate-tRNA(Asn) ligase activity"/>
    <property type="evidence" value="ECO:0007669"/>
    <property type="project" value="UniProtKB-EC"/>
</dbReference>
<feature type="site" description="Important for tRNA non-discrimination" evidence="7">
    <location>
        <position position="116"/>
    </location>
</feature>
<dbReference type="PRINTS" id="PR01042">
    <property type="entry name" value="TRNASYNTHASP"/>
</dbReference>
<dbReference type="SUPFAM" id="SSF55261">
    <property type="entry name" value="GAD domain-like"/>
    <property type="match status" value="1"/>
</dbReference>
<keyword evidence="5 7" id="KW-0648">Protein biosynthesis</keyword>
<feature type="region of interest" description="Aspartate" evidence="7">
    <location>
        <begin position="232"/>
        <end position="235"/>
    </location>
</feature>
<dbReference type="Gene3D" id="3.30.930.10">
    <property type="entry name" value="Bira Bifunctional Protein, Domain 2"/>
    <property type="match status" value="1"/>
</dbReference>
<dbReference type="GO" id="GO:0005737">
    <property type="term" value="C:cytoplasm"/>
    <property type="evidence" value="ECO:0007669"/>
    <property type="project" value="UniProtKB-SubCell"/>
</dbReference>
<feature type="binding site" evidence="7">
    <location>
        <begin position="567"/>
        <end position="570"/>
    </location>
    <ligand>
        <name>ATP</name>
        <dbReference type="ChEBI" id="CHEBI:30616"/>
    </ligand>
</feature>
<feature type="binding site" evidence="7">
    <location>
        <position position="515"/>
    </location>
    <ligand>
        <name>ATP</name>
        <dbReference type="ChEBI" id="CHEBI:30616"/>
    </ligand>
</feature>
<feature type="binding site" evidence="7">
    <location>
        <position position="522"/>
    </location>
    <ligand>
        <name>L-aspartate</name>
        <dbReference type="ChEBI" id="CHEBI:29991"/>
    </ligand>
</feature>
<dbReference type="Pfam" id="PF01336">
    <property type="entry name" value="tRNA_anti-codon"/>
    <property type="match status" value="1"/>
</dbReference>
<dbReference type="NCBIfam" id="NF001750">
    <property type="entry name" value="PRK00476.1"/>
    <property type="match status" value="1"/>
</dbReference>
<feature type="site" description="Important for tRNA non-discrimination" evidence="7">
    <location>
        <position position="64"/>
    </location>
</feature>
<sequence length="621" mass="70383">MTHDATLPGERFKDDPEAKELEAQKVTLDSLGDWVKTHDCNSLGTGNVGARVRLMGWVDRRRDHGGLIFIDLRDREGVTQVVFDPQADETSHRRAHALRSEYVIAVEGTVRLRPEGMANPRLVTGGIEVLVHELRILNTSRTPPFPIEDDTDANESIRLRYRYLDLRRPSMMRNLKLRHQAAVLTRNYFAQRGFLEVETPILTRSTPEGARDYLVPSRVSPGNFYALPQSPQIFKQLLMVAGFERYMQLVKCFRDEDLRADRQPEFTQLDLEMSFITEEQIYELIEGWIEALFRELAGVSLETPFPRITYAEAVDRYGTDRPDIRYGLELVDVTDIARRSDVRVFQQAVERGGVVKAIRLPEGGRLSRKELDELIEYVKIFGAKGMAWIKLQPDGWQSPIAKFLGDPVREALGQRLQARQGDILFFVADQPGIVHDALGNLRVRLAQQLALMDTSVYKFTWVTQFPLLEWDADEKRFTAVHHPFTAPMEEDLDRLETQPEAVRSRAYDLVLNGTELGGGSIRIHRHDVQQRLFAALGIGAEEAEEKFGFLLEALQYGAPPHGGIAFGFDRLIMLMSGSSSIRDVIAFPKTQKATCLMSGAPSEPDINQLLELCVKIEKAGR</sequence>
<dbReference type="GO" id="GO:0004815">
    <property type="term" value="F:aspartate-tRNA ligase activity"/>
    <property type="evidence" value="ECO:0007669"/>
    <property type="project" value="UniProtKB-UniRule"/>
</dbReference>
<organism evidence="9 10">
    <name type="scientific">Desulfoglaeba alkanexedens ALDC</name>
    <dbReference type="NCBI Taxonomy" id="980445"/>
    <lineage>
        <taxon>Bacteria</taxon>
        <taxon>Pseudomonadati</taxon>
        <taxon>Thermodesulfobacteriota</taxon>
        <taxon>Syntrophobacteria</taxon>
        <taxon>Syntrophobacterales</taxon>
        <taxon>Syntrophobacteraceae</taxon>
        <taxon>Desulfoglaeba</taxon>
    </lineage>
</organism>
<evidence type="ECO:0000256" key="6">
    <source>
        <dbReference type="ARBA" id="ARBA00023146"/>
    </source>
</evidence>
<dbReference type="InterPro" id="IPR029351">
    <property type="entry name" value="GAD_dom"/>
</dbReference>
<dbReference type="OrthoDB" id="9802326at2"/>
<dbReference type="InterPro" id="IPR002312">
    <property type="entry name" value="Asp/Asn-tRNA-synth_IIb"/>
</dbReference>
<dbReference type="InterPro" id="IPR006195">
    <property type="entry name" value="aa-tRNA-synth_II"/>
</dbReference>
<dbReference type="AlphaFoldDB" id="A0A4P8L5V1"/>
<feature type="binding site" evidence="7">
    <location>
        <position position="481"/>
    </location>
    <ligand>
        <name>L-aspartate</name>
        <dbReference type="ChEBI" id="CHEBI:29991"/>
    </ligand>
</feature>
<accession>A0A4P8L5V1</accession>
<gene>
    <name evidence="7 9" type="primary">aspS</name>
    <name evidence="9" type="ORF">FDQ92_03345</name>
</gene>
<evidence type="ECO:0000256" key="5">
    <source>
        <dbReference type="ARBA" id="ARBA00022917"/>
    </source>
</evidence>
<reference evidence="9 10" key="2">
    <citation type="submission" date="2019-05" db="EMBL/GenBank/DDBJ databases">
        <authorList>
            <person name="Suflita J.M."/>
            <person name="Marks C.R."/>
        </authorList>
    </citation>
    <scope>NUCLEOTIDE SEQUENCE [LARGE SCALE GENOMIC DNA]</scope>
    <source>
        <strain evidence="9 10">ALDC</strain>
    </source>
</reference>
<keyword evidence="4 7" id="KW-0067">ATP-binding</keyword>
<dbReference type="GO" id="GO:0005524">
    <property type="term" value="F:ATP binding"/>
    <property type="evidence" value="ECO:0007669"/>
    <property type="project" value="UniProtKB-UniRule"/>
</dbReference>
<keyword evidence="10" id="KW-1185">Reference proteome</keyword>
<dbReference type="InterPro" id="IPR045864">
    <property type="entry name" value="aa-tRNA-synth_II/BPL/LPL"/>
</dbReference>
<feature type="binding site" evidence="7">
    <location>
        <position position="263"/>
    </location>
    <ligand>
        <name>ATP</name>
        <dbReference type="ChEBI" id="CHEBI:30616"/>
    </ligand>
</feature>
<keyword evidence="6 7" id="KW-0030">Aminoacyl-tRNA synthetase</keyword>
<dbReference type="Proteomes" id="UP000298602">
    <property type="component" value="Chromosome"/>
</dbReference>
<dbReference type="NCBIfam" id="TIGR00459">
    <property type="entry name" value="aspS_bact"/>
    <property type="match status" value="1"/>
</dbReference>
<comment type="function">
    <text evidence="7">Aspartyl-tRNA synthetase with relaxed tRNA specificity since it is able to aspartylate not only its cognate tRNA(Asp) but also tRNA(Asn). Reaction proceeds in two steps: L-aspartate is first activated by ATP to form Asp-AMP and then transferred to the acceptor end of tRNA(Asp/Asn).</text>
</comment>
<dbReference type="GO" id="GO:0003676">
    <property type="term" value="F:nucleic acid binding"/>
    <property type="evidence" value="ECO:0007669"/>
    <property type="project" value="InterPro"/>
</dbReference>
<dbReference type="SUPFAM" id="SSF55681">
    <property type="entry name" value="Class II aaRS and biotin synthetases"/>
    <property type="match status" value="1"/>
</dbReference>
<dbReference type="InterPro" id="IPR004115">
    <property type="entry name" value="GAD-like_sf"/>
</dbReference>
<keyword evidence="2 7" id="KW-0436">Ligase</keyword>
<evidence type="ECO:0000313" key="9">
    <source>
        <dbReference type="EMBL" id="QCQ23426.1"/>
    </source>
</evidence>
<dbReference type="SUPFAM" id="SSF50249">
    <property type="entry name" value="Nucleic acid-binding proteins"/>
    <property type="match status" value="1"/>
</dbReference>
<dbReference type="Gene3D" id="3.30.1360.30">
    <property type="entry name" value="GAD-like domain"/>
    <property type="match status" value="1"/>
</dbReference>
<comment type="subcellular location">
    <subcellularLocation>
        <location evidence="7">Cytoplasm</location>
    </subcellularLocation>
</comment>
<comment type="similarity">
    <text evidence="1 7">Belongs to the class-II aminoacyl-tRNA synthetase family. Type 1 subfamily.</text>
</comment>
<dbReference type="InterPro" id="IPR004365">
    <property type="entry name" value="NA-bd_OB_tRNA"/>
</dbReference>
<dbReference type="InterPro" id="IPR012340">
    <property type="entry name" value="NA-bd_OB-fold"/>
</dbReference>
<comment type="subunit">
    <text evidence="7">Homodimer.</text>
</comment>
<dbReference type="InterPro" id="IPR047089">
    <property type="entry name" value="Asp-tRNA-ligase_1_N"/>
</dbReference>
<dbReference type="InterPro" id="IPR047090">
    <property type="entry name" value="AspRS_core"/>
</dbReference>
<reference evidence="9 10" key="1">
    <citation type="submission" date="2019-05" db="EMBL/GenBank/DDBJ databases">
        <title>The Complete Genome Sequence of the n-alkane-degrading Desulfoglaeba alkanexedens ALDC reveals multiple alkylsuccinate synthase gene clusters.</title>
        <authorList>
            <person name="Callaghan A.V."/>
            <person name="Davidova I.A."/>
            <person name="Duncan K.E."/>
            <person name="Morris B."/>
            <person name="McInerney M.J."/>
        </authorList>
    </citation>
    <scope>NUCLEOTIDE SEQUENCE [LARGE SCALE GENOMIC DNA]</scope>
    <source>
        <strain evidence="9 10">ALDC</strain>
    </source>
</reference>
<feature type="binding site" evidence="7">
    <location>
        <position position="254"/>
    </location>
    <ligand>
        <name>L-aspartate</name>
        <dbReference type="ChEBI" id="CHEBI:29991"/>
    </ligand>
</feature>
<evidence type="ECO:0000256" key="4">
    <source>
        <dbReference type="ARBA" id="ARBA00022840"/>
    </source>
</evidence>
<evidence type="ECO:0000259" key="8">
    <source>
        <dbReference type="PROSITE" id="PS50862"/>
    </source>
</evidence>